<feature type="transmembrane region" description="Helical" evidence="5">
    <location>
        <begin position="12"/>
        <end position="32"/>
    </location>
</feature>
<feature type="domain" description="ABC-2 type transporter transmembrane" evidence="6">
    <location>
        <begin position="2"/>
        <end position="112"/>
    </location>
</feature>
<evidence type="ECO:0000313" key="7">
    <source>
        <dbReference type="EMBL" id="QLI70492.1"/>
    </source>
</evidence>
<evidence type="ECO:0000256" key="3">
    <source>
        <dbReference type="ARBA" id="ARBA00022989"/>
    </source>
</evidence>
<dbReference type="InterPro" id="IPR013525">
    <property type="entry name" value="ABC2_TM"/>
</dbReference>
<gene>
    <name evidence="7" type="primary">abcC_0</name>
    <name evidence="7" type="ORF">G6M90_00g079260</name>
</gene>
<proteinExistence type="predicted"/>
<protein>
    <submittedName>
        <fullName evidence="7">ABC multidrug transporter C</fullName>
    </submittedName>
</protein>
<evidence type="ECO:0000313" key="8">
    <source>
        <dbReference type="Proteomes" id="UP000510686"/>
    </source>
</evidence>
<dbReference type="GO" id="GO:0016020">
    <property type="term" value="C:membrane"/>
    <property type="evidence" value="ECO:0007669"/>
    <property type="project" value="UniProtKB-SubCell"/>
</dbReference>
<comment type="subcellular location">
    <subcellularLocation>
        <location evidence="1">Membrane</location>
        <topology evidence="1">Multi-pass membrane protein</topology>
    </subcellularLocation>
</comment>
<evidence type="ECO:0000259" key="6">
    <source>
        <dbReference type="Pfam" id="PF01061"/>
    </source>
</evidence>
<keyword evidence="8" id="KW-1185">Reference proteome</keyword>
<accession>A0A7D5V137</accession>
<dbReference type="GeneID" id="90968016"/>
<keyword evidence="4 5" id="KW-0472">Membrane</keyword>
<dbReference type="AlphaFoldDB" id="A0A7D5V137"/>
<evidence type="ECO:0000256" key="5">
    <source>
        <dbReference type="SAM" id="Phobius"/>
    </source>
</evidence>
<dbReference type="RefSeq" id="XP_065987024.1">
    <property type="nucleotide sequence ID" value="XM_066131118.1"/>
</dbReference>
<evidence type="ECO:0000256" key="1">
    <source>
        <dbReference type="ARBA" id="ARBA00004141"/>
    </source>
</evidence>
<dbReference type="Proteomes" id="UP000510686">
    <property type="component" value="Chromosome 4"/>
</dbReference>
<sequence length="121" mass="13632">MQRLWNQPAATIGSVIANEFLALVVSSIYYSLPDSSDNMDRSAVLMFFSPVITDYFPAFEVITIWAQRPIVGKHNRYAFYHPFTDAAASMICDTPDKLATALLFQIALYFMQHLGEPPPHS</sequence>
<organism evidence="7 8">
    <name type="scientific">Metarhizium brunneum</name>
    <dbReference type="NCBI Taxonomy" id="500148"/>
    <lineage>
        <taxon>Eukaryota</taxon>
        <taxon>Fungi</taxon>
        <taxon>Dikarya</taxon>
        <taxon>Ascomycota</taxon>
        <taxon>Pezizomycotina</taxon>
        <taxon>Sordariomycetes</taxon>
        <taxon>Hypocreomycetidae</taxon>
        <taxon>Hypocreales</taxon>
        <taxon>Clavicipitaceae</taxon>
        <taxon>Metarhizium</taxon>
    </lineage>
</organism>
<keyword evidence="3 5" id="KW-1133">Transmembrane helix</keyword>
<dbReference type="GO" id="GO:0140359">
    <property type="term" value="F:ABC-type transporter activity"/>
    <property type="evidence" value="ECO:0007669"/>
    <property type="project" value="InterPro"/>
</dbReference>
<dbReference type="OrthoDB" id="5105768at2759"/>
<evidence type="ECO:0000256" key="2">
    <source>
        <dbReference type="ARBA" id="ARBA00022692"/>
    </source>
</evidence>
<dbReference type="EMBL" id="CP058935">
    <property type="protein sequence ID" value="QLI70492.1"/>
    <property type="molecule type" value="Genomic_DNA"/>
</dbReference>
<dbReference type="KEGG" id="mbrn:90968016"/>
<feature type="transmembrane region" description="Helical" evidence="5">
    <location>
        <begin position="44"/>
        <end position="66"/>
    </location>
</feature>
<dbReference type="Pfam" id="PF01061">
    <property type="entry name" value="ABC2_membrane"/>
    <property type="match status" value="1"/>
</dbReference>
<name>A0A7D5V137_9HYPO</name>
<reference evidence="7 8" key="1">
    <citation type="submission" date="2020-07" db="EMBL/GenBank/DDBJ databases">
        <title>Telomere length de novo assembly of all 7 chromosomes of the fungus, Metarhizium brunneum, using a novel assembly pipeline.</title>
        <authorList>
            <person name="Saud z."/>
            <person name="Kortsinoglou A."/>
            <person name="Kouvelis V.N."/>
            <person name="Butt T.M."/>
        </authorList>
    </citation>
    <scope>NUCLEOTIDE SEQUENCE [LARGE SCALE GENOMIC DNA]</scope>
    <source>
        <strain evidence="7 8">4556</strain>
    </source>
</reference>
<evidence type="ECO:0000256" key="4">
    <source>
        <dbReference type="ARBA" id="ARBA00023136"/>
    </source>
</evidence>
<keyword evidence="2 5" id="KW-0812">Transmembrane</keyword>